<sequence length="648" mass="73079">MWLIRYNKNARNRIAKKGPKKQRFLRNYSKASYWNSLVHIGVSPEMQDELVKIAGVLEKFLNIKTTYEFPLKVEKPSIVAGKHTKKGFTLTEFGKKDSVAIMLEKGDYWVTEEDGDKTIDLSRIPGWQKFLGVRSAYEKSDRRQTAQAMGLGDMWHILLPLAEQEHTPLAQLESGTMTDYEDFEARQIRRIRASQRAKAMLKSTDSIDEFSILPEYAMDLRSLYGGDTPPDGLKVIRLVREMITDVALEEPMSREKALAAGRILCVAALAAERYAPILALPGVYQGDKVWHEAMVRLSQAKLSTDLNDKTAYVVWMRENIFPYLTSELTFFNALALTLAYMALKIGVMIRRSVKVFELSDPRDDNSDRARVFKLEAVYEEVVGEELVQKYLRRDIEFRPDAKYQVWKAVNGRPEFIVNVAGTTSIGENFDKLWEARGVTTGAYGNEDPKGCAFSAHRATIDILLDMLKKVGADKSSHITITGHSQGGALAIRIQAALLSLGYENVYCVAHSAPAIDPETVDLMRLLSEGGEAGKRLIRTESWRDPVPRGGLKTPYGWTLENWGNRNPTGQSSVVKFDPIEHGYANDAMAQIIGLPSSWSSTYNIDKGSRILDWLGKATITQLLRPTPHEKGYVEWARALRKQKDDFNL</sequence>
<dbReference type="InterPro" id="IPR002921">
    <property type="entry name" value="Fungal_lipase-type"/>
</dbReference>
<dbReference type="Pfam" id="PF01764">
    <property type="entry name" value="Lipase_3"/>
    <property type="match status" value="1"/>
</dbReference>
<dbReference type="AlphaFoldDB" id="A0A150SIL5"/>
<accession>A0A150SIL5</accession>
<comment type="caution">
    <text evidence="2">The sequence shown here is derived from an EMBL/GenBank/DDBJ whole genome shotgun (WGS) entry which is preliminary data.</text>
</comment>
<dbReference type="Proteomes" id="UP000075635">
    <property type="component" value="Unassembled WGS sequence"/>
</dbReference>
<dbReference type="SUPFAM" id="SSF53474">
    <property type="entry name" value="alpha/beta-Hydrolases"/>
    <property type="match status" value="1"/>
</dbReference>
<evidence type="ECO:0000259" key="1">
    <source>
        <dbReference type="Pfam" id="PF01764"/>
    </source>
</evidence>
<name>A0A150SIL5_SORCE</name>
<proteinExistence type="predicted"/>
<evidence type="ECO:0000313" key="3">
    <source>
        <dbReference type="Proteomes" id="UP000075635"/>
    </source>
</evidence>
<dbReference type="Gene3D" id="3.40.50.1820">
    <property type="entry name" value="alpha/beta hydrolase"/>
    <property type="match status" value="1"/>
</dbReference>
<feature type="domain" description="Fungal lipase-type" evidence="1">
    <location>
        <begin position="465"/>
        <end position="548"/>
    </location>
</feature>
<dbReference type="GO" id="GO:0006629">
    <property type="term" value="P:lipid metabolic process"/>
    <property type="evidence" value="ECO:0007669"/>
    <property type="project" value="InterPro"/>
</dbReference>
<reference evidence="2 3" key="1">
    <citation type="submission" date="2014-02" db="EMBL/GenBank/DDBJ databases">
        <title>The small core and large imbalanced accessory genome model reveals a collaborative survival strategy of Sorangium cellulosum strains in nature.</title>
        <authorList>
            <person name="Han K."/>
            <person name="Peng R."/>
            <person name="Blom J."/>
            <person name="Li Y.-Z."/>
        </authorList>
    </citation>
    <scope>NUCLEOTIDE SEQUENCE [LARGE SCALE GENOMIC DNA]</scope>
    <source>
        <strain evidence="2 3">So0011-07</strain>
    </source>
</reference>
<organism evidence="2 3">
    <name type="scientific">Sorangium cellulosum</name>
    <name type="common">Polyangium cellulosum</name>
    <dbReference type="NCBI Taxonomy" id="56"/>
    <lineage>
        <taxon>Bacteria</taxon>
        <taxon>Pseudomonadati</taxon>
        <taxon>Myxococcota</taxon>
        <taxon>Polyangia</taxon>
        <taxon>Polyangiales</taxon>
        <taxon>Polyangiaceae</taxon>
        <taxon>Sorangium</taxon>
    </lineage>
</organism>
<gene>
    <name evidence="2" type="ORF">BE17_36190</name>
</gene>
<dbReference type="EMBL" id="JEMB01000932">
    <property type="protein sequence ID" value="KYF92332.1"/>
    <property type="molecule type" value="Genomic_DNA"/>
</dbReference>
<protein>
    <recommendedName>
        <fullName evidence="1">Fungal lipase-type domain-containing protein</fullName>
    </recommendedName>
</protein>
<dbReference type="InterPro" id="IPR029058">
    <property type="entry name" value="AB_hydrolase_fold"/>
</dbReference>
<evidence type="ECO:0000313" key="2">
    <source>
        <dbReference type="EMBL" id="KYF92332.1"/>
    </source>
</evidence>